<reference evidence="2" key="1">
    <citation type="journal article" date="2022" name="bioRxiv">
        <title>Sequencing and chromosome-scale assembly of the giantPleurodeles waltlgenome.</title>
        <authorList>
            <person name="Brown T."/>
            <person name="Elewa A."/>
            <person name="Iarovenko S."/>
            <person name="Subramanian E."/>
            <person name="Araus A.J."/>
            <person name="Petzold A."/>
            <person name="Susuki M."/>
            <person name="Suzuki K.-i.T."/>
            <person name="Hayashi T."/>
            <person name="Toyoda A."/>
            <person name="Oliveira C."/>
            <person name="Osipova E."/>
            <person name="Leigh N.D."/>
            <person name="Simon A."/>
            <person name="Yun M.H."/>
        </authorList>
    </citation>
    <scope>NUCLEOTIDE SEQUENCE</scope>
    <source>
        <strain evidence="2">20211129_DDA</strain>
        <tissue evidence="2">Liver</tissue>
    </source>
</reference>
<sequence>MAGVACKWRPCVECGPRAVWWWWGRRSPGGSSAAALLKGIAGAYLGAPRLPTRQGEEGGLADDAAVARGAKPAQCRPRRDTAEEPIGDKE</sequence>
<keyword evidence="3" id="KW-1185">Reference proteome</keyword>
<name>A0AAV7QS52_PLEWA</name>
<evidence type="ECO:0000313" key="2">
    <source>
        <dbReference type="EMBL" id="KAJ1143309.1"/>
    </source>
</evidence>
<dbReference type="AlphaFoldDB" id="A0AAV7QS52"/>
<gene>
    <name evidence="2" type="ORF">NDU88_009619</name>
</gene>
<dbReference type="Proteomes" id="UP001066276">
    <property type="component" value="Chromosome 6"/>
</dbReference>
<evidence type="ECO:0000313" key="3">
    <source>
        <dbReference type="Proteomes" id="UP001066276"/>
    </source>
</evidence>
<comment type="caution">
    <text evidence="2">The sequence shown here is derived from an EMBL/GenBank/DDBJ whole genome shotgun (WGS) entry which is preliminary data.</text>
</comment>
<feature type="compositionally biased region" description="Basic and acidic residues" evidence="1">
    <location>
        <begin position="77"/>
        <end position="90"/>
    </location>
</feature>
<feature type="region of interest" description="Disordered" evidence="1">
    <location>
        <begin position="66"/>
        <end position="90"/>
    </location>
</feature>
<dbReference type="EMBL" id="JANPWB010000010">
    <property type="protein sequence ID" value="KAJ1143309.1"/>
    <property type="molecule type" value="Genomic_DNA"/>
</dbReference>
<proteinExistence type="predicted"/>
<organism evidence="2 3">
    <name type="scientific">Pleurodeles waltl</name>
    <name type="common">Iberian ribbed newt</name>
    <dbReference type="NCBI Taxonomy" id="8319"/>
    <lineage>
        <taxon>Eukaryota</taxon>
        <taxon>Metazoa</taxon>
        <taxon>Chordata</taxon>
        <taxon>Craniata</taxon>
        <taxon>Vertebrata</taxon>
        <taxon>Euteleostomi</taxon>
        <taxon>Amphibia</taxon>
        <taxon>Batrachia</taxon>
        <taxon>Caudata</taxon>
        <taxon>Salamandroidea</taxon>
        <taxon>Salamandridae</taxon>
        <taxon>Pleurodelinae</taxon>
        <taxon>Pleurodeles</taxon>
    </lineage>
</organism>
<evidence type="ECO:0000256" key="1">
    <source>
        <dbReference type="SAM" id="MobiDB-lite"/>
    </source>
</evidence>
<protein>
    <submittedName>
        <fullName evidence="2">Uncharacterized protein</fullName>
    </submittedName>
</protein>
<accession>A0AAV7QS52</accession>